<evidence type="ECO:0000256" key="3">
    <source>
        <dbReference type="ARBA" id="ARBA00022679"/>
    </source>
</evidence>
<organism evidence="8 9">
    <name type="scientific">Nicotiana attenuata</name>
    <name type="common">Coyote tobacco</name>
    <dbReference type="NCBI Taxonomy" id="49451"/>
    <lineage>
        <taxon>Eukaryota</taxon>
        <taxon>Viridiplantae</taxon>
        <taxon>Streptophyta</taxon>
        <taxon>Embryophyta</taxon>
        <taxon>Tracheophyta</taxon>
        <taxon>Spermatophyta</taxon>
        <taxon>Magnoliopsida</taxon>
        <taxon>eudicotyledons</taxon>
        <taxon>Gunneridae</taxon>
        <taxon>Pentapetalae</taxon>
        <taxon>asterids</taxon>
        <taxon>lamiids</taxon>
        <taxon>Solanales</taxon>
        <taxon>Solanaceae</taxon>
        <taxon>Nicotianoideae</taxon>
        <taxon>Nicotianeae</taxon>
        <taxon>Nicotiana</taxon>
    </lineage>
</organism>
<dbReference type="Gramene" id="OIT07907">
    <property type="protein sequence ID" value="OIT07907"/>
    <property type="gene ID" value="A4A49_21578"/>
</dbReference>
<keyword evidence="2 6" id="KW-0489">Methyltransferase</keyword>
<evidence type="ECO:0000256" key="2">
    <source>
        <dbReference type="ARBA" id="ARBA00022603"/>
    </source>
</evidence>
<dbReference type="GO" id="GO:0032259">
    <property type="term" value="P:methylation"/>
    <property type="evidence" value="ECO:0007669"/>
    <property type="project" value="UniProtKB-KW"/>
</dbReference>
<dbReference type="OrthoDB" id="508204at2759"/>
<evidence type="ECO:0000313" key="9">
    <source>
        <dbReference type="Proteomes" id="UP000187609"/>
    </source>
</evidence>
<dbReference type="InterPro" id="IPR014777">
    <property type="entry name" value="4pyrrole_Mease_sub1"/>
</dbReference>
<dbReference type="NCBIfam" id="TIGR01469">
    <property type="entry name" value="cobA_cysG_Cterm"/>
    <property type="match status" value="1"/>
</dbReference>
<keyword evidence="5" id="KW-0627">Porphyrin biosynthesis</keyword>
<comment type="caution">
    <text evidence="8">The sequence shown here is derived from an EMBL/GenBank/DDBJ whole genome shotgun (WGS) entry which is preliminary data.</text>
</comment>
<dbReference type="Gene3D" id="3.40.1010.10">
    <property type="entry name" value="Cobalt-precorrin-4 Transmethylase, Domain 1"/>
    <property type="match status" value="1"/>
</dbReference>
<sequence>MALVSRIPSISSSSGATQLRKIKSFGLKPASCINYASQSSSPFTEKHSTERYQRDNWIYKNELEEKSGSCPILPDPSYVRDYDIALQLPELKKMLQVLKEKRGSEGGGGDKRGPGNVYLVGTGPGDPELLTLKALRVIQNADLLLYDRLVSNEVLDLVGPDARLLYVGKTAGYHSRTQEEIHELLLSFAEAGANVVRLKGGDPLVFGRGGEEMDFLQQKGIQVKVIPGITAASGISAELGIPLTHRGVANSVRFLTGHSRKGGTDPLFVAENAADPDCTLVVYMGLSTLPSLASKLIHHGLPTNTPAVAIERGTTPQQRLVFAELKNLADDIASNQLVSPTLIIIGKVVALSPLWIICDPKTSSLSCCQAGHAAC</sequence>
<dbReference type="InterPro" id="IPR006366">
    <property type="entry name" value="CobA/CysG_C"/>
</dbReference>
<dbReference type="AlphaFoldDB" id="A0A1J6JAP7"/>
<dbReference type="Pfam" id="PF00590">
    <property type="entry name" value="TP_methylase"/>
    <property type="match status" value="1"/>
</dbReference>
<dbReference type="InterPro" id="IPR003043">
    <property type="entry name" value="Uropor_MeTrfase_CS"/>
</dbReference>
<dbReference type="SUPFAM" id="SSF53790">
    <property type="entry name" value="Tetrapyrrole methylase"/>
    <property type="match status" value="1"/>
</dbReference>
<protein>
    <recommendedName>
        <fullName evidence="1">uroporphyrinogen-III C-methyltransferase</fullName>
        <ecNumber evidence="1">2.1.1.107</ecNumber>
    </recommendedName>
</protein>
<dbReference type="PANTHER" id="PTHR45790">
    <property type="entry name" value="SIROHEME SYNTHASE-RELATED"/>
    <property type="match status" value="1"/>
</dbReference>
<dbReference type="InterPro" id="IPR000878">
    <property type="entry name" value="4pyrrol_Mease"/>
</dbReference>
<evidence type="ECO:0000256" key="6">
    <source>
        <dbReference type="RuleBase" id="RU003960"/>
    </source>
</evidence>
<dbReference type="GO" id="GO:0004851">
    <property type="term" value="F:uroporphyrin-III C-methyltransferase activity"/>
    <property type="evidence" value="ECO:0007669"/>
    <property type="project" value="UniProtKB-EC"/>
</dbReference>
<dbReference type="NCBIfam" id="NF004790">
    <property type="entry name" value="PRK06136.1"/>
    <property type="match status" value="1"/>
</dbReference>
<comment type="similarity">
    <text evidence="6">Belongs to the precorrin methyltransferase family.</text>
</comment>
<dbReference type="OMA" id="EWTPQEY"/>
<evidence type="ECO:0000256" key="5">
    <source>
        <dbReference type="ARBA" id="ARBA00023244"/>
    </source>
</evidence>
<feature type="domain" description="Tetrapyrrole methylase" evidence="7">
    <location>
        <begin position="117"/>
        <end position="328"/>
    </location>
</feature>
<dbReference type="Proteomes" id="UP000187609">
    <property type="component" value="Unassembled WGS sequence"/>
</dbReference>
<dbReference type="PROSITE" id="PS00839">
    <property type="entry name" value="SUMT_1"/>
    <property type="match status" value="1"/>
</dbReference>
<dbReference type="EMBL" id="MJEQ01037183">
    <property type="protein sequence ID" value="OIT07907.1"/>
    <property type="molecule type" value="Genomic_DNA"/>
</dbReference>
<dbReference type="FunFam" id="3.30.950.10:FF:000001">
    <property type="entry name" value="Siroheme synthase"/>
    <property type="match status" value="1"/>
</dbReference>
<dbReference type="GO" id="GO:0009416">
    <property type="term" value="P:response to light stimulus"/>
    <property type="evidence" value="ECO:0007669"/>
    <property type="project" value="EnsemblPlants"/>
</dbReference>
<evidence type="ECO:0000256" key="4">
    <source>
        <dbReference type="ARBA" id="ARBA00022691"/>
    </source>
</evidence>
<dbReference type="KEGG" id="nau:109225344"/>
<dbReference type="STRING" id="49451.A0A1J6JAP7"/>
<dbReference type="InterPro" id="IPR014776">
    <property type="entry name" value="4pyrrole_Mease_sub2"/>
</dbReference>
<dbReference type="GO" id="GO:0019354">
    <property type="term" value="P:siroheme biosynthetic process"/>
    <property type="evidence" value="ECO:0007669"/>
    <property type="project" value="EnsemblPlants"/>
</dbReference>
<dbReference type="GO" id="GO:0009507">
    <property type="term" value="C:chloroplast"/>
    <property type="evidence" value="ECO:0007669"/>
    <property type="project" value="EnsemblPlants"/>
</dbReference>
<keyword evidence="3 6" id="KW-0808">Transferase</keyword>
<keyword evidence="9" id="KW-1185">Reference proteome</keyword>
<dbReference type="EC" id="2.1.1.107" evidence="1"/>
<dbReference type="CDD" id="cd11642">
    <property type="entry name" value="SUMT"/>
    <property type="match status" value="1"/>
</dbReference>
<dbReference type="GO" id="GO:1900058">
    <property type="term" value="P:regulation of sulfate assimilation"/>
    <property type="evidence" value="ECO:0007669"/>
    <property type="project" value="EnsemblPlants"/>
</dbReference>
<dbReference type="InterPro" id="IPR050161">
    <property type="entry name" value="Siro_Cobalamin_biosynth"/>
</dbReference>
<reference evidence="8" key="1">
    <citation type="submission" date="2016-11" db="EMBL/GenBank/DDBJ databases">
        <title>The genome of Nicotiana attenuata.</title>
        <authorList>
            <person name="Xu S."/>
            <person name="Brockmoeller T."/>
            <person name="Gaquerel E."/>
            <person name="Navarro A."/>
            <person name="Kuhl H."/>
            <person name="Gase K."/>
            <person name="Ling Z."/>
            <person name="Zhou W."/>
            <person name="Kreitzer C."/>
            <person name="Stanke M."/>
            <person name="Tang H."/>
            <person name="Lyons E."/>
            <person name="Pandey P."/>
            <person name="Pandey S.P."/>
            <person name="Timmermann B."/>
            <person name="Baldwin I.T."/>
        </authorList>
    </citation>
    <scope>NUCLEOTIDE SEQUENCE [LARGE SCALE GENOMIC DNA]</scope>
    <source>
        <strain evidence="8">UT</strain>
    </source>
</reference>
<dbReference type="PROSITE" id="PS00840">
    <property type="entry name" value="SUMT_2"/>
    <property type="match status" value="1"/>
</dbReference>
<dbReference type="SMR" id="A0A1J6JAP7"/>
<name>A0A1J6JAP7_NICAT</name>
<dbReference type="FunFam" id="3.40.1010.10:FF:000001">
    <property type="entry name" value="Siroheme synthase"/>
    <property type="match status" value="1"/>
</dbReference>
<evidence type="ECO:0000313" key="8">
    <source>
        <dbReference type="EMBL" id="OIT07907.1"/>
    </source>
</evidence>
<keyword evidence="4" id="KW-0949">S-adenosyl-L-methionine</keyword>
<accession>A0A1J6JAP7</accession>
<proteinExistence type="inferred from homology"/>
<dbReference type="Gene3D" id="3.30.950.10">
    <property type="entry name" value="Methyltransferase, Cobalt-precorrin-4 Transmethylase, Domain 2"/>
    <property type="match status" value="1"/>
</dbReference>
<evidence type="ECO:0000256" key="1">
    <source>
        <dbReference type="ARBA" id="ARBA00012162"/>
    </source>
</evidence>
<dbReference type="GO" id="GO:1902326">
    <property type="term" value="P:positive regulation of chlorophyll biosynthetic process"/>
    <property type="evidence" value="ECO:0007669"/>
    <property type="project" value="EnsemblPlants"/>
</dbReference>
<gene>
    <name evidence="8" type="ORF">A4A49_21578</name>
</gene>
<dbReference type="InterPro" id="IPR035996">
    <property type="entry name" value="4pyrrol_Methylase_sf"/>
</dbReference>
<evidence type="ECO:0000259" key="7">
    <source>
        <dbReference type="Pfam" id="PF00590"/>
    </source>
</evidence>
<dbReference type="PANTHER" id="PTHR45790:SF3">
    <property type="entry name" value="S-ADENOSYL-L-METHIONINE-DEPENDENT UROPORPHYRINOGEN III METHYLTRANSFERASE, CHLOROPLASTIC"/>
    <property type="match status" value="1"/>
</dbReference>
<dbReference type="GO" id="GO:0090352">
    <property type="term" value="P:regulation of nitrate assimilation"/>
    <property type="evidence" value="ECO:0007669"/>
    <property type="project" value="EnsemblPlants"/>
</dbReference>